<dbReference type="AlphaFoldDB" id="A0A8H5FS15"/>
<organism evidence="3 4">
    <name type="scientific">Tetrapyrgos nigripes</name>
    <dbReference type="NCBI Taxonomy" id="182062"/>
    <lineage>
        <taxon>Eukaryota</taxon>
        <taxon>Fungi</taxon>
        <taxon>Dikarya</taxon>
        <taxon>Basidiomycota</taxon>
        <taxon>Agaricomycotina</taxon>
        <taxon>Agaricomycetes</taxon>
        <taxon>Agaricomycetidae</taxon>
        <taxon>Agaricales</taxon>
        <taxon>Marasmiineae</taxon>
        <taxon>Marasmiaceae</taxon>
        <taxon>Tetrapyrgos</taxon>
    </lineage>
</organism>
<feature type="region of interest" description="Disordered" evidence="1">
    <location>
        <begin position="155"/>
        <end position="198"/>
    </location>
</feature>
<evidence type="ECO:0000256" key="1">
    <source>
        <dbReference type="SAM" id="MobiDB-lite"/>
    </source>
</evidence>
<dbReference type="Proteomes" id="UP000559256">
    <property type="component" value="Unassembled WGS sequence"/>
</dbReference>
<dbReference type="OrthoDB" id="2864380at2759"/>
<dbReference type="InterPro" id="IPR045339">
    <property type="entry name" value="DUF6534"/>
</dbReference>
<evidence type="ECO:0000259" key="2">
    <source>
        <dbReference type="Pfam" id="PF20152"/>
    </source>
</evidence>
<dbReference type="EMBL" id="JAACJM010000100">
    <property type="protein sequence ID" value="KAF5346647.1"/>
    <property type="molecule type" value="Genomic_DNA"/>
</dbReference>
<feature type="domain" description="DUF6534" evidence="2">
    <location>
        <begin position="20"/>
        <end position="106"/>
    </location>
</feature>
<reference evidence="3 4" key="1">
    <citation type="journal article" date="2020" name="ISME J.">
        <title>Uncovering the hidden diversity of litter-decomposition mechanisms in mushroom-forming fungi.</title>
        <authorList>
            <person name="Floudas D."/>
            <person name="Bentzer J."/>
            <person name="Ahren D."/>
            <person name="Johansson T."/>
            <person name="Persson P."/>
            <person name="Tunlid A."/>
        </authorList>
    </citation>
    <scope>NUCLEOTIDE SEQUENCE [LARGE SCALE GENOMIC DNA]</scope>
    <source>
        <strain evidence="3 4">CBS 291.85</strain>
    </source>
</reference>
<feature type="compositionally biased region" description="Basic and acidic residues" evidence="1">
    <location>
        <begin position="179"/>
        <end position="198"/>
    </location>
</feature>
<feature type="compositionally biased region" description="Polar residues" evidence="1">
    <location>
        <begin position="155"/>
        <end position="168"/>
    </location>
</feature>
<proteinExistence type="predicted"/>
<evidence type="ECO:0000313" key="3">
    <source>
        <dbReference type="EMBL" id="KAF5346647.1"/>
    </source>
</evidence>
<name>A0A8H5FS15_9AGAR</name>
<keyword evidence="4" id="KW-1185">Reference proteome</keyword>
<sequence length="198" mass="21880">MDILSTREATIEMSLVNVSSALSEITAALALCWSFRTIRTGVQRTDNVLQRLFVYSITRGILLTAHQILSLVLFAIQPTPGTLWVPFEMTLSKMYFATMLSLLNTRPALRNRLGLTVEITRTVDADSNVNVNVNGTNQGNRISLRSMAFRDPLGTNNLTTMGTSSTSDTESEYPPEFDLGEHPSHSLQKDGSEPKQTV</sequence>
<accession>A0A8H5FS15</accession>
<protein>
    <recommendedName>
        <fullName evidence="2">DUF6534 domain-containing protein</fullName>
    </recommendedName>
</protein>
<comment type="caution">
    <text evidence="3">The sequence shown here is derived from an EMBL/GenBank/DDBJ whole genome shotgun (WGS) entry which is preliminary data.</text>
</comment>
<dbReference type="Pfam" id="PF20152">
    <property type="entry name" value="DUF6534"/>
    <property type="match status" value="1"/>
</dbReference>
<evidence type="ECO:0000313" key="4">
    <source>
        <dbReference type="Proteomes" id="UP000559256"/>
    </source>
</evidence>
<gene>
    <name evidence="3" type="ORF">D9758_013195</name>
</gene>